<name>A0A1I7DCW7_9HYPH</name>
<dbReference type="Proteomes" id="UP000183371">
    <property type="component" value="Unassembled WGS sequence"/>
</dbReference>
<evidence type="ECO:0000313" key="2">
    <source>
        <dbReference type="Proteomes" id="UP000183371"/>
    </source>
</evidence>
<gene>
    <name evidence="1" type="ORF">SAMN05444141_108155</name>
</gene>
<dbReference type="SUPFAM" id="SSF52833">
    <property type="entry name" value="Thioredoxin-like"/>
    <property type="match status" value="1"/>
</dbReference>
<dbReference type="Pfam" id="PF05988">
    <property type="entry name" value="DUF899"/>
    <property type="match status" value="1"/>
</dbReference>
<dbReference type="EMBL" id="FPBD01000008">
    <property type="protein sequence ID" value="SFU09465.1"/>
    <property type="molecule type" value="Genomic_DNA"/>
</dbReference>
<reference evidence="2" key="1">
    <citation type="submission" date="2016-10" db="EMBL/GenBank/DDBJ databases">
        <authorList>
            <person name="Varghese N."/>
            <person name="Submissions S."/>
        </authorList>
    </citation>
    <scope>NUCLEOTIDE SEQUENCE [LARGE SCALE GENOMIC DNA]</scope>
    <source>
        <strain evidence="2">DSM 17465</strain>
    </source>
</reference>
<keyword evidence="2" id="KW-1185">Reference proteome</keyword>
<dbReference type="AlphaFoldDB" id="A0A1I7DCW7"/>
<protein>
    <submittedName>
        <fullName evidence="1">Predicted dithiol-disulfide oxidoreductase, DUF899 family</fullName>
    </submittedName>
</protein>
<sequence>MKPTQIASREDWLSARKALLEQEKELTRKKDEITRLRQALPWVSLEKSYVFQSDKGEVSLEDLFEGREQLIIYHFMFGPKWKAGCVSCSFWADGFNGLDPHLAARDIAFAVVSSAPMSMITPFKERMDWDFTWVSSNGTSFNQDFNVGFPEDMPADEPIIYNFRQLEKAPHDEMPGVSVFVKGEDGTIYHTYSAYSRGLDSTNAAYTFMDLTPMGRNEPTSGNPMAWVRHHDAY</sequence>
<proteinExistence type="predicted"/>
<accession>A0A1I7DCW7</accession>
<dbReference type="Gene3D" id="3.40.30.10">
    <property type="entry name" value="Glutaredoxin"/>
    <property type="match status" value="1"/>
</dbReference>
<dbReference type="InterPro" id="IPR010296">
    <property type="entry name" value="DUF899_thioredox"/>
</dbReference>
<dbReference type="InterPro" id="IPR036249">
    <property type="entry name" value="Thioredoxin-like_sf"/>
</dbReference>
<evidence type="ECO:0000313" key="1">
    <source>
        <dbReference type="EMBL" id="SFU09465.1"/>
    </source>
</evidence>
<dbReference type="RefSeq" id="WP_054783729.1">
    <property type="nucleotide sequence ID" value="NZ_FPBD01000008.1"/>
</dbReference>
<organism evidence="1 2">
    <name type="scientific">Pseudovibrio denitrificans</name>
    <dbReference type="NCBI Taxonomy" id="258256"/>
    <lineage>
        <taxon>Bacteria</taxon>
        <taxon>Pseudomonadati</taxon>
        <taxon>Pseudomonadota</taxon>
        <taxon>Alphaproteobacteria</taxon>
        <taxon>Hyphomicrobiales</taxon>
        <taxon>Stappiaceae</taxon>
        <taxon>Pseudovibrio</taxon>
    </lineage>
</organism>